<feature type="signal peptide" evidence="2">
    <location>
        <begin position="1"/>
        <end position="34"/>
    </location>
</feature>
<evidence type="ECO:0000313" key="3">
    <source>
        <dbReference type="EMBL" id="RMI45814.1"/>
    </source>
</evidence>
<sequence length="202" mass="20660">MARHSSGSGSGVFVAALTALALAVIGFFAYQASAADNWPPPPSRATPSPEEGEGANGDGDGGAEEGGAAEEPPVPAESGEGRRVVYALEQRRVWLVDVEADGGETLLSTYEVFPSALSPEPGTYAVSSRSERGTGSDGVPMEHAVVFHVAPDGTVFGFSAALDGSTPNPEATRGTGGIRQSREDGAAMWDFARDGVLVVVVP</sequence>
<organism evidence="3 4">
    <name type="scientific">Streptomyces triticirhizae</name>
    <dbReference type="NCBI Taxonomy" id="2483353"/>
    <lineage>
        <taxon>Bacteria</taxon>
        <taxon>Bacillati</taxon>
        <taxon>Actinomycetota</taxon>
        <taxon>Actinomycetes</taxon>
        <taxon>Kitasatosporales</taxon>
        <taxon>Streptomycetaceae</taxon>
        <taxon>Streptomyces</taxon>
    </lineage>
</organism>
<dbReference type="Proteomes" id="UP000278673">
    <property type="component" value="Unassembled WGS sequence"/>
</dbReference>
<feature type="region of interest" description="Disordered" evidence="1">
    <location>
        <begin position="36"/>
        <end position="81"/>
    </location>
</feature>
<feature type="chain" id="PRO_5018161455" description="L,D-transpeptidase" evidence="2">
    <location>
        <begin position="35"/>
        <end position="202"/>
    </location>
</feature>
<dbReference type="RefSeq" id="WP_122182050.1">
    <property type="nucleotide sequence ID" value="NZ_RFFJ01000005.1"/>
</dbReference>
<evidence type="ECO:0000256" key="1">
    <source>
        <dbReference type="SAM" id="MobiDB-lite"/>
    </source>
</evidence>
<evidence type="ECO:0000256" key="2">
    <source>
        <dbReference type="SAM" id="SignalP"/>
    </source>
</evidence>
<name>A0A3M2M7N0_9ACTN</name>
<comment type="caution">
    <text evidence="3">The sequence shown here is derived from an EMBL/GenBank/DDBJ whole genome shotgun (WGS) entry which is preliminary data.</text>
</comment>
<evidence type="ECO:0008006" key="5">
    <source>
        <dbReference type="Google" id="ProtNLM"/>
    </source>
</evidence>
<proteinExistence type="predicted"/>
<gene>
    <name evidence="3" type="ORF">EBN88_02095</name>
</gene>
<keyword evidence="4" id="KW-1185">Reference proteome</keyword>
<dbReference type="EMBL" id="RFFJ01000005">
    <property type="protein sequence ID" value="RMI45814.1"/>
    <property type="molecule type" value="Genomic_DNA"/>
</dbReference>
<evidence type="ECO:0000313" key="4">
    <source>
        <dbReference type="Proteomes" id="UP000278673"/>
    </source>
</evidence>
<dbReference type="AlphaFoldDB" id="A0A3M2M7N0"/>
<protein>
    <recommendedName>
        <fullName evidence="5">L,D-transpeptidase</fullName>
    </recommendedName>
</protein>
<keyword evidence="2" id="KW-0732">Signal</keyword>
<accession>A0A3M2M7N0</accession>
<reference evidence="3 4" key="1">
    <citation type="submission" date="2018-10" db="EMBL/GenBank/DDBJ databases">
        <title>Isolation, diversity and antifungal activity of actinobacteria from wheat.</title>
        <authorList>
            <person name="Han C."/>
        </authorList>
    </citation>
    <scope>NUCLEOTIDE SEQUENCE [LARGE SCALE GENOMIC DNA]</scope>
    <source>
        <strain evidence="3 4">NEAU-YY642</strain>
    </source>
</reference>